<feature type="signal peptide" evidence="1">
    <location>
        <begin position="1"/>
        <end position="23"/>
    </location>
</feature>
<reference evidence="2" key="1">
    <citation type="journal article" date="2020" name="Stud. Mycol.">
        <title>101 Dothideomycetes genomes: a test case for predicting lifestyles and emergence of pathogens.</title>
        <authorList>
            <person name="Haridas S."/>
            <person name="Albert R."/>
            <person name="Binder M."/>
            <person name="Bloem J."/>
            <person name="Labutti K."/>
            <person name="Salamov A."/>
            <person name="Andreopoulos B."/>
            <person name="Baker S."/>
            <person name="Barry K."/>
            <person name="Bills G."/>
            <person name="Bluhm B."/>
            <person name="Cannon C."/>
            <person name="Castanera R."/>
            <person name="Culley D."/>
            <person name="Daum C."/>
            <person name="Ezra D."/>
            <person name="Gonzalez J."/>
            <person name="Henrissat B."/>
            <person name="Kuo A."/>
            <person name="Liang C."/>
            <person name="Lipzen A."/>
            <person name="Lutzoni F."/>
            <person name="Magnuson J."/>
            <person name="Mondo S."/>
            <person name="Nolan M."/>
            <person name="Ohm R."/>
            <person name="Pangilinan J."/>
            <person name="Park H.-J."/>
            <person name="Ramirez L."/>
            <person name="Alfaro M."/>
            <person name="Sun H."/>
            <person name="Tritt A."/>
            <person name="Yoshinaga Y."/>
            <person name="Zwiers L.-H."/>
            <person name="Turgeon B."/>
            <person name="Goodwin S."/>
            <person name="Spatafora J."/>
            <person name="Crous P."/>
            <person name="Grigoriev I."/>
        </authorList>
    </citation>
    <scope>NUCLEOTIDE SEQUENCE</scope>
    <source>
        <strain evidence="2">CBS 113979</strain>
    </source>
</reference>
<feature type="chain" id="PRO_5026328195" evidence="1">
    <location>
        <begin position="24"/>
        <end position="291"/>
    </location>
</feature>
<proteinExistence type="predicted"/>
<evidence type="ECO:0000256" key="1">
    <source>
        <dbReference type="SAM" id="SignalP"/>
    </source>
</evidence>
<sequence length="291" mass="31237">MHKFVKETLCLLGFVLHLDQTTSSSTSNVFHLSLEPNKALWEKATKRDITSPHHHQRVEPQQNYTTKMRLLNSAPGLLLSTASLASTSYLPSTTNTTTIASTSTLLAPEPHLLPRVARAPNTVGVYYCTTAPWTGTCKNNLYTIGGCYNWGLPFAGTISSIGPDKGFVCSLFKSADCDMAAGVKQMVYPGFANLADLGWGEKPRSIRCRAGGLTEDHAPPAMSSGAVSRAILQLLGPALQPLGPVLQHRGPVQQPLGPVLQPLEPVPRRLGVLQPLGPVPQHPGPVHHPTP</sequence>
<keyword evidence="1" id="KW-0732">Signal</keyword>
<dbReference type="OrthoDB" id="2910287at2759"/>
<accession>A0A6G1GU78</accession>
<name>A0A6G1GU78_9PEZI</name>
<organism evidence="2 3">
    <name type="scientific">Aulographum hederae CBS 113979</name>
    <dbReference type="NCBI Taxonomy" id="1176131"/>
    <lineage>
        <taxon>Eukaryota</taxon>
        <taxon>Fungi</taxon>
        <taxon>Dikarya</taxon>
        <taxon>Ascomycota</taxon>
        <taxon>Pezizomycotina</taxon>
        <taxon>Dothideomycetes</taxon>
        <taxon>Pleosporomycetidae</taxon>
        <taxon>Aulographales</taxon>
        <taxon>Aulographaceae</taxon>
    </lineage>
</organism>
<gene>
    <name evidence="2" type="ORF">K402DRAFT_148672</name>
</gene>
<dbReference type="Proteomes" id="UP000800041">
    <property type="component" value="Unassembled WGS sequence"/>
</dbReference>
<protein>
    <submittedName>
        <fullName evidence="2">Uncharacterized protein</fullName>
    </submittedName>
</protein>
<dbReference type="EMBL" id="ML977169">
    <property type="protein sequence ID" value="KAF1984298.1"/>
    <property type="molecule type" value="Genomic_DNA"/>
</dbReference>
<dbReference type="AlphaFoldDB" id="A0A6G1GU78"/>
<evidence type="ECO:0000313" key="3">
    <source>
        <dbReference type="Proteomes" id="UP000800041"/>
    </source>
</evidence>
<keyword evidence="3" id="KW-1185">Reference proteome</keyword>
<evidence type="ECO:0000313" key="2">
    <source>
        <dbReference type="EMBL" id="KAF1984298.1"/>
    </source>
</evidence>